<evidence type="ECO:0000313" key="2">
    <source>
        <dbReference type="Proteomes" id="UP001165289"/>
    </source>
</evidence>
<accession>A0AAV7JY79</accession>
<evidence type="ECO:0008006" key="3">
    <source>
        <dbReference type="Google" id="ProtNLM"/>
    </source>
</evidence>
<proteinExistence type="predicted"/>
<dbReference type="SUPFAM" id="SSF49313">
    <property type="entry name" value="Cadherin-like"/>
    <property type="match status" value="1"/>
</dbReference>
<keyword evidence="2" id="KW-1185">Reference proteome</keyword>
<gene>
    <name evidence="1" type="ORF">LOD99_11490</name>
</gene>
<comment type="caution">
    <text evidence="1">The sequence shown here is derived from an EMBL/GenBank/DDBJ whole genome shotgun (WGS) entry which is preliminary data.</text>
</comment>
<dbReference type="InterPro" id="IPR015919">
    <property type="entry name" value="Cadherin-like_sf"/>
</dbReference>
<dbReference type="AlphaFoldDB" id="A0AAV7JY79"/>
<dbReference type="EMBL" id="JAKMXF010000265">
    <property type="protein sequence ID" value="KAI6653663.1"/>
    <property type="molecule type" value="Genomic_DNA"/>
</dbReference>
<evidence type="ECO:0000313" key="1">
    <source>
        <dbReference type="EMBL" id="KAI6653663.1"/>
    </source>
</evidence>
<dbReference type="GO" id="GO:0016020">
    <property type="term" value="C:membrane"/>
    <property type="evidence" value="ECO:0007669"/>
    <property type="project" value="InterPro"/>
</dbReference>
<dbReference type="GO" id="GO:0005509">
    <property type="term" value="F:calcium ion binding"/>
    <property type="evidence" value="ECO:0007669"/>
    <property type="project" value="InterPro"/>
</dbReference>
<dbReference type="Gene3D" id="2.60.40.60">
    <property type="entry name" value="Cadherins"/>
    <property type="match status" value="2"/>
</dbReference>
<protein>
    <recommendedName>
        <fullName evidence="3">Cadherin domain-containing protein</fullName>
    </recommendedName>
</protein>
<dbReference type="Proteomes" id="UP001165289">
    <property type="component" value="Unassembled WGS sequence"/>
</dbReference>
<sequence>TGEIYLDSLLDYETTTELSFSIVTTSNPITTLDTLIIYINNIEDTAPTLSQSTYDIDLPVDTPANNTVWCVPDLSGGEEAVVTYLVSYTDNLFAVNTDGIITITKSILKQTPNTTLTVTLTLTDGTLTSDVTLEFLLRATNPSLRCNNPNK</sequence>
<name>A0AAV7JY79_9METZ</name>
<organism evidence="1 2">
    <name type="scientific">Oopsacas minuta</name>
    <dbReference type="NCBI Taxonomy" id="111878"/>
    <lineage>
        <taxon>Eukaryota</taxon>
        <taxon>Metazoa</taxon>
        <taxon>Porifera</taxon>
        <taxon>Hexactinellida</taxon>
        <taxon>Hexasterophora</taxon>
        <taxon>Lyssacinosida</taxon>
        <taxon>Leucopsacidae</taxon>
        <taxon>Oopsacas</taxon>
    </lineage>
</organism>
<feature type="non-terminal residue" evidence="1">
    <location>
        <position position="1"/>
    </location>
</feature>
<reference evidence="1 2" key="1">
    <citation type="journal article" date="2023" name="BMC Biol.">
        <title>The compact genome of the sponge Oopsacas minuta (Hexactinellida) is lacking key metazoan core genes.</title>
        <authorList>
            <person name="Santini S."/>
            <person name="Schenkelaars Q."/>
            <person name="Jourda C."/>
            <person name="Duchesne M."/>
            <person name="Belahbib H."/>
            <person name="Rocher C."/>
            <person name="Selva M."/>
            <person name="Riesgo A."/>
            <person name="Vervoort M."/>
            <person name="Leys S.P."/>
            <person name="Kodjabachian L."/>
            <person name="Le Bivic A."/>
            <person name="Borchiellini C."/>
            <person name="Claverie J.M."/>
            <person name="Renard E."/>
        </authorList>
    </citation>
    <scope>NUCLEOTIDE SEQUENCE [LARGE SCALE GENOMIC DNA]</scope>
    <source>
        <strain evidence="1">SPO-2</strain>
    </source>
</reference>